<sequence length="113" mass="12636">GRVLISDYCRGDQPQSDRFQAYVASRGYHLLSPSQYGGVLTAAGFADVVAEDRTEHFTNVLEAELARTVANRDEFIAQTSEKDYQDIVGGWESKLTRCADGDQKWGLFLGYKH</sequence>
<dbReference type="AlphaFoldDB" id="A0A3L6VPE1"/>
<dbReference type="InterPro" id="IPR029063">
    <property type="entry name" value="SAM-dependent_MTases_sf"/>
</dbReference>
<keyword evidence="4" id="KW-0808">Transferase</keyword>
<dbReference type="PANTHER" id="PTHR44307">
    <property type="entry name" value="PHOSPHOETHANOLAMINE METHYLTRANSFERASE"/>
    <property type="match status" value="1"/>
</dbReference>
<comment type="catalytic activity">
    <reaction evidence="7">
        <text>N-methylethanolamine phosphate + S-adenosyl-L-methionine = N,N-dimethylethanolamine phosphate + S-adenosyl-L-homocysteine + H(+)</text>
        <dbReference type="Rhea" id="RHEA:25321"/>
        <dbReference type="ChEBI" id="CHEBI:15378"/>
        <dbReference type="ChEBI" id="CHEBI:57781"/>
        <dbReference type="ChEBI" id="CHEBI:57856"/>
        <dbReference type="ChEBI" id="CHEBI:58641"/>
        <dbReference type="ChEBI" id="CHEBI:59789"/>
        <dbReference type="EC" id="2.1.1.103"/>
    </reaction>
    <physiologicalReaction direction="left-to-right" evidence="7">
        <dbReference type="Rhea" id="RHEA:25322"/>
    </physiologicalReaction>
</comment>
<evidence type="ECO:0000313" key="8">
    <source>
        <dbReference type="EMBL" id="RHZ24776.1"/>
    </source>
</evidence>
<dbReference type="Gene3D" id="3.40.50.150">
    <property type="entry name" value="Vaccinia Virus protein VP39"/>
    <property type="match status" value="1"/>
</dbReference>
<dbReference type="GO" id="GO:0000234">
    <property type="term" value="F:phosphoethanolamine N-methyltransferase activity"/>
    <property type="evidence" value="ECO:0007669"/>
    <property type="project" value="UniProtKB-EC"/>
</dbReference>
<proteinExistence type="predicted"/>
<evidence type="ECO:0000256" key="1">
    <source>
        <dbReference type="ARBA" id="ARBA00004969"/>
    </source>
</evidence>
<protein>
    <recommendedName>
        <fullName evidence="5">phosphoethanolamine N-methyltransferase</fullName>
        <ecNumber evidence="5">2.1.1.103</ecNumber>
    </recommendedName>
</protein>
<evidence type="ECO:0000313" key="10">
    <source>
        <dbReference type="Proteomes" id="UP000275652"/>
    </source>
</evidence>
<evidence type="ECO:0000256" key="2">
    <source>
        <dbReference type="ARBA" id="ARBA00005189"/>
    </source>
</evidence>
<evidence type="ECO:0000313" key="11">
    <source>
        <dbReference type="Proteomes" id="UP000286510"/>
    </source>
</evidence>
<evidence type="ECO:0000313" key="9">
    <source>
        <dbReference type="EMBL" id="RLO10730.1"/>
    </source>
</evidence>
<name>A0A3L6VPE1_APHAT</name>
<feature type="non-terminal residue" evidence="8">
    <location>
        <position position="1"/>
    </location>
</feature>
<dbReference type="GO" id="GO:0032259">
    <property type="term" value="P:methylation"/>
    <property type="evidence" value="ECO:0007669"/>
    <property type="project" value="UniProtKB-KW"/>
</dbReference>
<comment type="pathway">
    <text evidence="1">Phospholipid metabolism; phosphatidylcholine biosynthesis.</text>
</comment>
<comment type="catalytic activity">
    <reaction evidence="6">
        <text>N,N-dimethylethanolamine phosphate + S-adenosyl-L-methionine = phosphocholine + S-adenosyl-L-homocysteine + H(+)</text>
        <dbReference type="Rhea" id="RHEA:25325"/>
        <dbReference type="ChEBI" id="CHEBI:15378"/>
        <dbReference type="ChEBI" id="CHEBI:57856"/>
        <dbReference type="ChEBI" id="CHEBI:58641"/>
        <dbReference type="ChEBI" id="CHEBI:59789"/>
        <dbReference type="ChEBI" id="CHEBI:295975"/>
        <dbReference type="EC" id="2.1.1.103"/>
    </reaction>
    <physiologicalReaction direction="left-to-right" evidence="6">
        <dbReference type="Rhea" id="RHEA:25326"/>
    </physiologicalReaction>
</comment>
<keyword evidence="3" id="KW-0489">Methyltransferase</keyword>
<gene>
    <name evidence="8" type="ORF">DYB26_015688</name>
    <name evidence="9" type="ORF">DYB28_014113</name>
</gene>
<evidence type="ECO:0000256" key="5">
    <source>
        <dbReference type="ARBA" id="ARBA00035674"/>
    </source>
</evidence>
<reference evidence="9 10" key="1">
    <citation type="journal article" date="2018" name="J. Invertebr. Pathol.">
        <title>New genotyping method for the causative agent of crayfish plague (Aphanomyces astaci) based on whole genome data.</title>
        <authorList>
            <person name="Minardi D."/>
            <person name="Studholme D.J."/>
            <person name="van der Giezen M."/>
            <person name="Pretto T."/>
            <person name="Oidtmann B."/>
        </authorList>
    </citation>
    <scope>NUCLEOTIDE SEQUENCE [LARGE SCALE GENOMIC DNA]</scope>
    <source>
        <strain evidence="9 10">KB13</strain>
    </source>
</reference>
<accession>A0A3L6VPE1</accession>
<evidence type="ECO:0000256" key="6">
    <source>
        <dbReference type="ARBA" id="ARBA00047619"/>
    </source>
</evidence>
<dbReference type="EMBL" id="QUTF01012221">
    <property type="protein sequence ID" value="RHZ24776.1"/>
    <property type="molecule type" value="Genomic_DNA"/>
</dbReference>
<organism evidence="8 11">
    <name type="scientific">Aphanomyces astaci</name>
    <name type="common">Crayfish plague agent</name>
    <dbReference type="NCBI Taxonomy" id="112090"/>
    <lineage>
        <taxon>Eukaryota</taxon>
        <taxon>Sar</taxon>
        <taxon>Stramenopiles</taxon>
        <taxon>Oomycota</taxon>
        <taxon>Saprolegniomycetes</taxon>
        <taxon>Saprolegniales</taxon>
        <taxon>Verrucalvaceae</taxon>
        <taxon>Aphanomyces</taxon>
    </lineage>
</organism>
<comment type="pathway">
    <text evidence="2">Lipid metabolism.</text>
</comment>
<dbReference type="Proteomes" id="UP000275652">
    <property type="component" value="Unassembled WGS sequence"/>
</dbReference>
<dbReference type="EMBL" id="QUTI01017351">
    <property type="protein sequence ID" value="RLO10730.1"/>
    <property type="molecule type" value="Genomic_DNA"/>
</dbReference>
<dbReference type="PANTHER" id="PTHR44307:SF2">
    <property type="entry name" value="PHOSPHOETHANOLAMINE METHYLTRANSFERASE ISOFORM X1"/>
    <property type="match status" value="1"/>
</dbReference>
<evidence type="ECO:0000256" key="3">
    <source>
        <dbReference type="ARBA" id="ARBA00022603"/>
    </source>
</evidence>
<evidence type="ECO:0000256" key="4">
    <source>
        <dbReference type="ARBA" id="ARBA00022679"/>
    </source>
</evidence>
<dbReference type="EC" id="2.1.1.103" evidence="5"/>
<comment type="caution">
    <text evidence="8">The sequence shown here is derived from an EMBL/GenBank/DDBJ whole genome shotgun (WGS) entry which is preliminary data.</text>
</comment>
<evidence type="ECO:0000256" key="7">
    <source>
        <dbReference type="ARBA" id="ARBA00047841"/>
    </source>
</evidence>
<dbReference type="Proteomes" id="UP000286510">
    <property type="component" value="Unassembled WGS sequence"/>
</dbReference>
<reference evidence="8 11" key="2">
    <citation type="submission" date="2018-08" db="EMBL/GenBank/DDBJ databases">
        <title>Aphanomyces genome sequencing and annotation.</title>
        <authorList>
            <person name="Minardi D."/>
            <person name="Oidtmann B."/>
            <person name="Van Der Giezen M."/>
            <person name="Studholme D.J."/>
        </authorList>
    </citation>
    <scope>NUCLEOTIDE SEQUENCE [LARGE SCALE GENOMIC DNA]</scope>
    <source>
        <strain evidence="8 11">FDL457</strain>
    </source>
</reference>
<dbReference type="SUPFAM" id="SSF53335">
    <property type="entry name" value="S-adenosyl-L-methionine-dependent methyltransferases"/>
    <property type="match status" value="1"/>
</dbReference>
<dbReference type="VEuPathDB" id="FungiDB:H257_08283"/>